<dbReference type="Proteomes" id="UP000176480">
    <property type="component" value="Unassembled WGS sequence"/>
</dbReference>
<reference evidence="7 8" key="1">
    <citation type="journal article" date="2016" name="Nat. Commun.">
        <title>Thousands of microbial genomes shed light on interconnected biogeochemical processes in an aquifer system.</title>
        <authorList>
            <person name="Anantharaman K."/>
            <person name="Brown C.T."/>
            <person name="Hug L.A."/>
            <person name="Sharon I."/>
            <person name="Castelle C.J."/>
            <person name="Probst A.J."/>
            <person name="Thomas B.C."/>
            <person name="Singh A."/>
            <person name="Wilkins M.J."/>
            <person name="Karaoz U."/>
            <person name="Brodie E.L."/>
            <person name="Williams K.H."/>
            <person name="Hubbard S.S."/>
            <person name="Banfield J.F."/>
        </authorList>
    </citation>
    <scope>NUCLEOTIDE SEQUENCE [LARGE SCALE GENOMIC DNA]</scope>
</reference>
<feature type="transmembrane region" description="Helical" evidence="5">
    <location>
        <begin position="388"/>
        <end position="407"/>
    </location>
</feature>
<comment type="subcellular location">
    <subcellularLocation>
        <location evidence="1">Membrane</location>
        <topology evidence="1">Multi-pass membrane protein</topology>
    </subcellularLocation>
</comment>
<dbReference type="PANTHER" id="PTHR37422:SF23">
    <property type="entry name" value="TEICHURONIC ACID BIOSYNTHESIS PROTEIN TUAE"/>
    <property type="match status" value="1"/>
</dbReference>
<dbReference type="Gene3D" id="1.25.40.10">
    <property type="entry name" value="Tetratricopeptide repeat domain"/>
    <property type="match status" value="1"/>
</dbReference>
<gene>
    <name evidence="7" type="ORF">A2966_03665</name>
</gene>
<organism evidence="7 8">
    <name type="scientific">Candidatus Roizmanbacteria bacterium RIFCSPLOWO2_01_FULL_41_22</name>
    <dbReference type="NCBI Taxonomy" id="1802067"/>
    <lineage>
        <taxon>Bacteria</taxon>
        <taxon>Candidatus Roizmaniibacteriota</taxon>
    </lineage>
</organism>
<feature type="transmembrane region" description="Helical" evidence="5">
    <location>
        <begin position="35"/>
        <end position="52"/>
    </location>
</feature>
<feature type="transmembrane region" description="Helical" evidence="5">
    <location>
        <begin position="95"/>
        <end position="114"/>
    </location>
</feature>
<evidence type="ECO:0000256" key="2">
    <source>
        <dbReference type="ARBA" id="ARBA00022692"/>
    </source>
</evidence>
<feature type="transmembrane region" description="Helical" evidence="5">
    <location>
        <begin position="355"/>
        <end position="381"/>
    </location>
</feature>
<feature type="transmembrane region" description="Helical" evidence="5">
    <location>
        <begin position="211"/>
        <end position="229"/>
    </location>
</feature>
<dbReference type="GO" id="GO:0016020">
    <property type="term" value="C:membrane"/>
    <property type="evidence" value="ECO:0007669"/>
    <property type="project" value="UniProtKB-SubCell"/>
</dbReference>
<dbReference type="SUPFAM" id="SSF48452">
    <property type="entry name" value="TPR-like"/>
    <property type="match status" value="1"/>
</dbReference>
<sequence>MIKKSIRWLYYLLFFVTPLVMNSNTSEIFEFNKIIVVYFITVMVGGLWLINHNIESKPLNKHPLVFLYGFFLLSQLLSTIFSIDPHTSIWGYYGRFNGGLLSVLSYFILFYVFADIFDLSYFMKILKISLVSSFFVVLWGLPGKFGADLSCLLFTHQLNNSCWTDQFKPAERMFSTLGQPNWLGAYLAICFFIGLYFVVSHIFGKEKENRWKKALPAVYLLFNFVGIIFTGSRSALLAVIISVIVFSIFFIARFYRHNKKLIRTFGFIMIVFLVLGVAFTLSRIRSSTHNLTGPINDSFAIRRIVWRGAWALGLRYPLFGTGVETFAYAYYFVRPIEHNLTSEWDFLYNKAHNEYLNYLATTGFVGLTAYLLLIGSSLWLFFRDRKNLLAISLGCAYLTIIVTNAVGFSTSTINLYFYLLPSLFLIFTKNKHELKQTAHKLTKNKIVNGGIIIVMVFLIVQVGKYYLADIQYAKANSYLSQSRYSQAFESLISTVKLKHEHVYEDKLSYTLANLAYLANISKEQNLTKKLIGLSDAYNKKSLKASPQNVLYWKTRAKNYYLFYQITQNKKEMDEAIQSLKLAKEISPTDPKIDQSLALFYLVLSESTKDSKLKENDRKQAKSYINEALKLKPDFVDALELQKELSK</sequence>
<feature type="transmembrane region" description="Helical" evidence="5">
    <location>
        <begin position="449"/>
        <end position="467"/>
    </location>
</feature>
<evidence type="ECO:0000313" key="8">
    <source>
        <dbReference type="Proteomes" id="UP000176480"/>
    </source>
</evidence>
<dbReference type="STRING" id="1802067.A2966_03665"/>
<dbReference type="InterPro" id="IPR007016">
    <property type="entry name" value="O-antigen_ligase-rel_domated"/>
</dbReference>
<dbReference type="InterPro" id="IPR011990">
    <property type="entry name" value="TPR-like_helical_dom_sf"/>
</dbReference>
<keyword evidence="2 5" id="KW-0812">Transmembrane</keyword>
<dbReference type="Pfam" id="PF04932">
    <property type="entry name" value="Wzy_C"/>
    <property type="match status" value="1"/>
</dbReference>
<accession>A0A1F7J8Z4</accession>
<proteinExistence type="predicted"/>
<evidence type="ECO:0000259" key="6">
    <source>
        <dbReference type="Pfam" id="PF04932"/>
    </source>
</evidence>
<name>A0A1F7J8Z4_9BACT</name>
<feature type="domain" description="O-antigen ligase-related" evidence="6">
    <location>
        <begin position="219"/>
        <end position="371"/>
    </location>
</feature>
<dbReference type="PANTHER" id="PTHR37422">
    <property type="entry name" value="TEICHURONIC ACID BIOSYNTHESIS PROTEIN TUAE"/>
    <property type="match status" value="1"/>
</dbReference>
<feature type="transmembrane region" description="Helical" evidence="5">
    <location>
        <begin position="121"/>
        <end position="141"/>
    </location>
</feature>
<comment type="caution">
    <text evidence="7">The sequence shown here is derived from an EMBL/GenBank/DDBJ whole genome shotgun (WGS) entry which is preliminary data.</text>
</comment>
<evidence type="ECO:0000256" key="5">
    <source>
        <dbReference type="SAM" id="Phobius"/>
    </source>
</evidence>
<evidence type="ECO:0000256" key="1">
    <source>
        <dbReference type="ARBA" id="ARBA00004141"/>
    </source>
</evidence>
<keyword evidence="4 5" id="KW-0472">Membrane</keyword>
<dbReference type="AlphaFoldDB" id="A0A1F7J8Z4"/>
<feature type="transmembrane region" description="Helical" evidence="5">
    <location>
        <begin position="64"/>
        <end position="83"/>
    </location>
</feature>
<feature type="transmembrane region" description="Helical" evidence="5">
    <location>
        <begin position="182"/>
        <end position="199"/>
    </location>
</feature>
<evidence type="ECO:0000256" key="4">
    <source>
        <dbReference type="ARBA" id="ARBA00023136"/>
    </source>
</evidence>
<dbReference type="InterPro" id="IPR051533">
    <property type="entry name" value="WaaL-like"/>
</dbReference>
<keyword evidence="3 5" id="KW-1133">Transmembrane helix</keyword>
<evidence type="ECO:0000313" key="7">
    <source>
        <dbReference type="EMBL" id="OGK52062.1"/>
    </source>
</evidence>
<feature type="transmembrane region" description="Helical" evidence="5">
    <location>
        <begin position="264"/>
        <end position="284"/>
    </location>
</feature>
<protein>
    <recommendedName>
        <fullName evidence="6">O-antigen ligase-related domain-containing protein</fullName>
    </recommendedName>
</protein>
<evidence type="ECO:0000256" key="3">
    <source>
        <dbReference type="ARBA" id="ARBA00022989"/>
    </source>
</evidence>
<dbReference type="EMBL" id="MGAR01000015">
    <property type="protein sequence ID" value="OGK52062.1"/>
    <property type="molecule type" value="Genomic_DNA"/>
</dbReference>